<dbReference type="HAMAP" id="MF_01458">
    <property type="entry name" value="FtsH"/>
    <property type="match status" value="1"/>
</dbReference>
<dbReference type="InterPro" id="IPR011546">
    <property type="entry name" value="Pept_M41_FtsH_extracell"/>
</dbReference>
<dbReference type="NCBIfam" id="TIGR01241">
    <property type="entry name" value="FtsH_fam"/>
    <property type="match status" value="1"/>
</dbReference>
<evidence type="ECO:0000313" key="24">
    <source>
        <dbReference type="EMBL" id="WET66359.1"/>
    </source>
</evidence>
<keyword evidence="8 15" id="KW-0378">Hydrolase</keyword>
<dbReference type="InterPro" id="IPR003959">
    <property type="entry name" value="ATPase_AAA_core"/>
</dbReference>
<dbReference type="InterPro" id="IPR003960">
    <property type="entry name" value="ATPase_AAA_CS"/>
</dbReference>
<evidence type="ECO:0000256" key="2">
    <source>
        <dbReference type="ARBA" id="ARBA00010044"/>
    </source>
</evidence>
<keyword evidence="7 15" id="KW-0547">Nucleotide-binding</keyword>
<keyword evidence="11 15" id="KW-1133">Transmembrane helix</keyword>
<dbReference type="Proteomes" id="UP001221009">
    <property type="component" value="Chromosome"/>
</dbReference>
<dbReference type="EMBL" id="QSJN01000010">
    <property type="protein sequence ID" value="RHD72697.1"/>
    <property type="molecule type" value="Genomic_DNA"/>
</dbReference>
<feature type="active site" evidence="15">
    <location>
        <position position="460"/>
    </location>
</feature>
<keyword evidence="21" id="KW-0131">Cell cycle</keyword>
<evidence type="ECO:0000313" key="19">
    <source>
        <dbReference type="EMBL" id="MCB6517920.1"/>
    </source>
</evidence>
<dbReference type="EMBL" id="WKLT01000021">
    <property type="protein sequence ID" value="MRY59863.1"/>
    <property type="molecule type" value="Genomic_DNA"/>
</dbReference>
<dbReference type="GeneID" id="93524831"/>
<dbReference type="InterPro" id="IPR018247">
    <property type="entry name" value="EF_Hand_1_Ca_BS"/>
</dbReference>
<evidence type="ECO:0000313" key="25">
    <source>
        <dbReference type="Proteomes" id="UP000195950"/>
    </source>
</evidence>
<evidence type="ECO:0000313" key="20">
    <source>
        <dbReference type="EMBL" id="MRY59863.1"/>
    </source>
</evidence>
<reference evidence="24" key="7">
    <citation type="submission" date="2023-03" db="EMBL/GenBank/DDBJ databases">
        <title>Parabacteroides distasonis, a bacteria resistant against UC.</title>
        <authorList>
            <person name="Dai W."/>
        </authorList>
    </citation>
    <scope>NUCLEOTIDE SEQUENCE</scope>
    <source>
        <strain evidence="24">F1-28</strain>
    </source>
</reference>
<dbReference type="EMBL" id="NFJX01000004">
    <property type="protein sequence ID" value="OUP20660.1"/>
    <property type="molecule type" value="Genomic_DNA"/>
</dbReference>
<dbReference type="FunFam" id="1.20.58.760:FF:000003">
    <property type="entry name" value="AFG3-like AAA ATPase 2"/>
    <property type="match status" value="1"/>
</dbReference>
<evidence type="ECO:0000256" key="7">
    <source>
        <dbReference type="ARBA" id="ARBA00022741"/>
    </source>
</evidence>
<evidence type="ECO:0000259" key="18">
    <source>
        <dbReference type="SMART" id="SM00382"/>
    </source>
</evidence>
<evidence type="ECO:0000256" key="17">
    <source>
        <dbReference type="SAM" id="MobiDB-lite"/>
    </source>
</evidence>
<dbReference type="PANTHER" id="PTHR43655">
    <property type="entry name" value="ATP-DEPENDENT PROTEASE"/>
    <property type="match status" value="1"/>
</dbReference>
<evidence type="ECO:0000256" key="15">
    <source>
        <dbReference type="HAMAP-Rule" id="MF_01458"/>
    </source>
</evidence>
<dbReference type="SUPFAM" id="SSF140990">
    <property type="entry name" value="FtsH protease domain-like"/>
    <property type="match status" value="1"/>
</dbReference>
<dbReference type="EMBL" id="CP120353">
    <property type="protein sequence ID" value="WET66359.1"/>
    <property type="molecule type" value="Genomic_DNA"/>
</dbReference>
<keyword evidence="6 15" id="KW-0479">Metal-binding</keyword>
<dbReference type="EC" id="3.4.24.-" evidence="15"/>
<evidence type="ECO:0000313" key="26">
    <source>
        <dbReference type="Proteomes" id="UP000284660"/>
    </source>
</evidence>
<reference evidence="22 28" key="5">
    <citation type="submission" date="2020-04" db="EMBL/GenBank/DDBJ databases">
        <title>Complete Genomes and Methylome analysis of CBBP consortium that reverse antibiotic-induced susceptibility to vancomycin-resistant Enterococcus faecium infection.</title>
        <authorList>
            <person name="Fomenkov A."/>
            <person name="Zhang Z."/>
            <person name="Pamer E."/>
            <person name="Roberts R.J."/>
        </authorList>
    </citation>
    <scope>NUCLEOTIDE SEQUENCE [LARGE SCALE GENOMIC DNA]</scope>
    <source>
        <strain evidence="28">CBBP</strain>
        <strain evidence="22">CBBP-1</strain>
    </source>
</reference>
<reference evidence="19" key="6">
    <citation type="submission" date="2021-10" db="EMBL/GenBank/DDBJ databases">
        <title>Collection of gut derived symbiotic bacterial strains cultured from healthy donors.</title>
        <authorList>
            <person name="Lin H."/>
            <person name="Littmann E."/>
            <person name="Kohout C."/>
            <person name="Pamer E.G."/>
        </authorList>
    </citation>
    <scope>NUCLEOTIDE SEQUENCE</scope>
    <source>
        <strain evidence="19">DFI.2.94</strain>
    </source>
</reference>
<dbReference type="Pfam" id="PF17862">
    <property type="entry name" value="AAA_lid_3"/>
    <property type="match status" value="1"/>
</dbReference>
<dbReference type="EMBL" id="CP051672">
    <property type="protein sequence ID" value="QJE26848.1"/>
    <property type="molecule type" value="Genomic_DNA"/>
</dbReference>
<evidence type="ECO:0000313" key="21">
    <source>
        <dbReference type="EMBL" id="OUP20660.1"/>
    </source>
</evidence>
<keyword evidence="5 15" id="KW-0812">Transmembrane</keyword>
<feature type="compositionally biased region" description="Basic and acidic residues" evidence="17">
    <location>
        <begin position="647"/>
        <end position="662"/>
    </location>
</feature>
<reference evidence="23 26" key="3">
    <citation type="submission" date="2018-08" db="EMBL/GenBank/DDBJ databases">
        <title>A genome reference for cultivated species of the human gut microbiota.</title>
        <authorList>
            <person name="Zou Y."/>
            <person name="Xue W."/>
            <person name="Luo G."/>
        </authorList>
    </citation>
    <scope>NUCLEOTIDE SEQUENCE [LARGE SCALE GENOMIC DNA]</scope>
    <source>
        <strain evidence="23 26">AM30-4</strain>
    </source>
</reference>
<keyword evidence="13 15" id="KW-0472">Membrane</keyword>
<sequence>MENKNDIFNKTPKGGKPKMFRFNLYWMYGLIFIMLVALYMTNDSSGAKELGWTEFQKLAQENVFDKMTVYNKKNLVEATVKNGKTEQVFGNMDVSKIGVSPKVYVKIPSADKFSDFYDKAVADSHIDTQVRFEEGDDAIWNFLVSFGPIILLIGVWMFLMRRMSGGTGAGPGGVFSVGKAKAQLFDKDNDRKVTFKDVAGLAEAKQEVEEIVSFLKNPEKYTELGGKIPKGALLVGPPGTGKTLLAKAVAGEANVPFFSLSGSDFVEMFVGVGASRVRDLFRQAKEKSPCIVFIDEIDAVGRARGKNANMNSNDERENTLNQLLTEMDGFGSNSGVIILAATNRADILDKALLRAGRFDRQIHVELPDLNERKEIFGVHLRPIKIDESVDAEFLARQTPGFSGADIANVCNEAALIAARNGKKFVQKEDFMNAVDRIVGGLEKRSKITTEEERKCIANHEAGHATLSWLLEHANPLVKVTIVPRGKALGAAWYLPEERQITTREQLQDEMCATLGGRAAEELVLGKISTGASNDLERVTKQAYAMVVYFGMSDKLPNLNYYDSTGQDWGFTKPYSEETAKLIDTEVQKIINEQYDRAKRILSENKEGHSKLAQVLLDREVIYSEDVEHIFGKRAWISRSQEILELQEKANGKNKENADKEAEADATTENVTDTPTEENKTGKIA</sequence>
<dbReference type="InterPro" id="IPR027417">
    <property type="entry name" value="P-loop_NTPase"/>
</dbReference>
<dbReference type="Proteomes" id="UP001198806">
    <property type="component" value="Unassembled WGS sequence"/>
</dbReference>
<dbReference type="Pfam" id="PF06480">
    <property type="entry name" value="FtsH_ext"/>
    <property type="match status" value="1"/>
</dbReference>
<comment type="similarity">
    <text evidence="14 15">In the central section; belongs to the AAA ATPase family.</text>
</comment>
<dbReference type="PANTHER" id="PTHR43655:SF2">
    <property type="entry name" value="AFG3 LIKE MATRIX AAA PEPTIDASE SUBUNIT 2, ISOFORM A"/>
    <property type="match status" value="1"/>
</dbReference>
<comment type="subcellular location">
    <subcellularLocation>
        <location evidence="15">Cell membrane</location>
        <topology evidence="15">Multi-pass membrane protein</topology>
        <orientation evidence="15">Cytoplasmic side</orientation>
    </subcellularLocation>
    <subcellularLocation>
        <location evidence="1">Membrane</location>
        <topology evidence="1">Multi-pass membrane protein</topology>
    </subcellularLocation>
</comment>
<keyword evidence="9 15" id="KW-0862">Zinc</keyword>
<evidence type="ECO:0000256" key="8">
    <source>
        <dbReference type="ARBA" id="ARBA00022801"/>
    </source>
</evidence>
<keyword evidence="12 15" id="KW-0482">Metalloprotease</keyword>
<dbReference type="GO" id="GO:0004222">
    <property type="term" value="F:metalloendopeptidase activity"/>
    <property type="evidence" value="ECO:0007669"/>
    <property type="project" value="InterPro"/>
</dbReference>
<dbReference type="InterPro" id="IPR003593">
    <property type="entry name" value="AAA+_ATPase"/>
</dbReference>
<evidence type="ECO:0000256" key="16">
    <source>
        <dbReference type="RuleBase" id="RU003651"/>
    </source>
</evidence>
<dbReference type="CDD" id="cd19501">
    <property type="entry name" value="RecA-like_FtsH"/>
    <property type="match status" value="1"/>
</dbReference>
<feature type="transmembrane region" description="Helical" evidence="15">
    <location>
        <begin position="138"/>
        <end position="159"/>
    </location>
</feature>
<evidence type="ECO:0000313" key="23">
    <source>
        <dbReference type="EMBL" id="RHD72697.1"/>
    </source>
</evidence>
<dbReference type="Pfam" id="PF01434">
    <property type="entry name" value="Peptidase_M41"/>
    <property type="match status" value="1"/>
</dbReference>
<keyword evidence="21" id="KW-0132">Cell division</keyword>
<accession>A0A174S948</accession>
<feature type="transmembrane region" description="Helical" evidence="15">
    <location>
        <begin position="20"/>
        <end position="40"/>
    </location>
</feature>
<dbReference type="AlphaFoldDB" id="A0A174S948"/>
<keyword evidence="15" id="KW-1003">Cell membrane</keyword>
<dbReference type="Proteomes" id="UP000463337">
    <property type="component" value="Unassembled WGS sequence"/>
</dbReference>
<dbReference type="EMBL" id="JAJCNI010000008">
    <property type="protein sequence ID" value="MCB6517920.1"/>
    <property type="molecule type" value="Genomic_DNA"/>
</dbReference>
<feature type="binding site" evidence="15">
    <location>
        <begin position="236"/>
        <end position="243"/>
    </location>
    <ligand>
        <name>ATP</name>
        <dbReference type="ChEBI" id="CHEBI:30616"/>
    </ligand>
</feature>
<evidence type="ECO:0000256" key="4">
    <source>
        <dbReference type="ARBA" id="ARBA00022670"/>
    </source>
</evidence>
<gene>
    <name evidence="20" type="primary">hflB</name>
    <name evidence="15 19" type="synonym">ftsH</name>
    <name evidence="21" type="ORF">B5F32_07005</name>
    <name evidence="23" type="ORF">DW782_15470</name>
    <name evidence="20" type="ORF">GKD59_18515</name>
    <name evidence="22" type="ORF">HHO38_00160</name>
    <name evidence="19" type="ORF">LI194_08945</name>
    <name evidence="24" type="ORF">P2T59_10325</name>
</gene>
<evidence type="ECO:0000256" key="12">
    <source>
        <dbReference type="ARBA" id="ARBA00023049"/>
    </source>
</evidence>
<dbReference type="InterPro" id="IPR041569">
    <property type="entry name" value="AAA_lid_3"/>
</dbReference>
<dbReference type="SMART" id="SM00382">
    <property type="entry name" value="AAA"/>
    <property type="match status" value="1"/>
</dbReference>
<reference evidence="20 27" key="4">
    <citation type="journal article" date="2019" name="Nat. Med.">
        <title>A library of human gut bacterial isolates paired with longitudinal multiomics data enables mechanistic microbiome research.</title>
        <authorList>
            <person name="Poyet M."/>
            <person name="Groussin M."/>
            <person name="Gibbons S.M."/>
            <person name="Avila-Pacheco J."/>
            <person name="Jiang X."/>
            <person name="Kearney S.M."/>
            <person name="Perrotta A.R."/>
            <person name="Berdy B."/>
            <person name="Zhao S."/>
            <person name="Lieberman T.D."/>
            <person name="Swanson P.K."/>
            <person name="Smith M."/>
            <person name="Roesemann S."/>
            <person name="Alexander J.E."/>
            <person name="Rich S.A."/>
            <person name="Livny J."/>
            <person name="Vlamakis H."/>
            <person name="Clish C."/>
            <person name="Bullock K."/>
            <person name="Deik A."/>
            <person name="Scott J."/>
            <person name="Pierce K.A."/>
            <person name="Xavier R.J."/>
            <person name="Alm E.J."/>
        </authorList>
    </citation>
    <scope>NUCLEOTIDE SEQUENCE [LARGE SCALE GENOMIC DNA]</scope>
    <source>
        <strain evidence="20 27">BIOML-A41</strain>
    </source>
</reference>
<dbReference type="InterPro" id="IPR050928">
    <property type="entry name" value="ATP-dep_Zn_Metalloprotease"/>
</dbReference>
<proteinExistence type="inferred from homology"/>
<reference evidence="25" key="1">
    <citation type="submission" date="2017-04" db="EMBL/GenBank/DDBJ databases">
        <title>Function of individual gut microbiota members based on whole genome sequencing of pure cultures obtained from chicken caecum.</title>
        <authorList>
            <person name="Medvecky M."/>
            <person name="Cejkova D."/>
            <person name="Polansky O."/>
            <person name="Karasova D."/>
            <person name="Kubasova T."/>
            <person name="Cizek A."/>
            <person name="Rychlik I."/>
        </authorList>
    </citation>
    <scope>NUCLEOTIDE SEQUENCE [LARGE SCALE GENOMIC DNA]</scope>
    <source>
        <strain evidence="25">An199</strain>
    </source>
</reference>
<organism evidence="23 26">
    <name type="scientific">Parabacteroides distasonis</name>
    <dbReference type="NCBI Taxonomy" id="823"/>
    <lineage>
        <taxon>Bacteria</taxon>
        <taxon>Pseudomonadati</taxon>
        <taxon>Bacteroidota</taxon>
        <taxon>Bacteroidia</taxon>
        <taxon>Bacteroidales</taxon>
        <taxon>Tannerellaceae</taxon>
        <taxon>Parabacteroides</taxon>
    </lineage>
</organism>
<dbReference type="InterPro" id="IPR000642">
    <property type="entry name" value="Peptidase_M41"/>
</dbReference>
<feature type="binding site" evidence="15">
    <location>
        <position position="463"/>
    </location>
    <ligand>
        <name>Zn(2+)</name>
        <dbReference type="ChEBI" id="CHEBI:29105"/>
        <note>catalytic</note>
    </ligand>
</feature>
<dbReference type="Proteomes" id="UP000501982">
    <property type="component" value="Chromosome"/>
</dbReference>
<evidence type="ECO:0000256" key="5">
    <source>
        <dbReference type="ARBA" id="ARBA00022692"/>
    </source>
</evidence>
<dbReference type="GO" id="GO:0051301">
    <property type="term" value="P:cell division"/>
    <property type="evidence" value="ECO:0007669"/>
    <property type="project" value="UniProtKB-KW"/>
</dbReference>
<evidence type="ECO:0000313" key="27">
    <source>
        <dbReference type="Proteomes" id="UP000463337"/>
    </source>
</evidence>
<reference evidence="21" key="2">
    <citation type="journal article" date="2018" name="BMC Genomics">
        <title>Whole genome sequencing and function prediction of 133 gut anaerobes isolated from chicken caecum in pure cultures.</title>
        <authorList>
            <person name="Medvecky M."/>
            <person name="Cejkova D."/>
            <person name="Polansky O."/>
            <person name="Karasova D."/>
            <person name="Kubasova T."/>
            <person name="Cizek A."/>
            <person name="Rychlik I."/>
        </authorList>
    </citation>
    <scope>NUCLEOTIDE SEQUENCE</scope>
    <source>
        <strain evidence="21">An199</strain>
    </source>
</reference>
<dbReference type="PROSITE" id="PS00674">
    <property type="entry name" value="AAA"/>
    <property type="match status" value="1"/>
</dbReference>
<evidence type="ECO:0000313" key="28">
    <source>
        <dbReference type="Proteomes" id="UP000501982"/>
    </source>
</evidence>
<dbReference type="GO" id="GO:0005524">
    <property type="term" value="F:ATP binding"/>
    <property type="evidence" value="ECO:0007669"/>
    <property type="project" value="UniProtKB-UniRule"/>
</dbReference>
<keyword evidence="4 15" id="KW-0645">Protease</keyword>
<dbReference type="InterPro" id="IPR037219">
    <property type="entry name" value="Peptidase_M41-like"/>
</dbReference>
<evidence type="ECO:0000256" key="6">
    <source>
        <dbReference type="ARBA" id="ARBA00022723"/>
    </source>
</evidence>
<comment type="similarity">
    <text evidence="3">In the N-terminal section; belongs to the AAA ATPase family.</text>
</comment>
<evidence type="ECO:0000256" key="1">
    <source>
        <dbReference type="ARBA" id="ARBA00004141"/>
    </source>
</evidence>
<dbReference type="SUPFAM" id="SSF52540">
    <property type="entry name" value="P-loop containing nucleoside triphosphate hydrolases"/>
    <property type="match status" value="1"/>
</dbReference>
<comment type="subunit">
    <text evidence="15">Homohexamer.</text>
</comment>
<dbReference type="InterPro" id="IPR005936">
    <property type="entry name" value="FtsH"/>
</dbReference>
<protein>
    <recommendedName>
        <fullName evidence="15">ATP-dependent zinc metalloprotease FtsH</fullName>
        <ecNumber evidence="15">3.4.24.-</ecNumber>
    </recommendedName>
</protein>
<dbReference type="Pfam" id="PF00004">
    <property type="entry name" value="AAA"/>
    <property type="match status" value="1"/>
</dbReference>
<keyword evidence="10 15" id="KW-0067">ATP-binding</keyword>
<dbReference type="GO" id="GO:0016887">
    <property type="term" value="F:ATP hydrolysis activity"/>
    <property type="evidence" value="ECO:0007669"/>
    <property type="project" value="UniProtKB-UniRule"/>
</dbReference>
<dbReference type="FunFam" id="3.40.50.300:FF:000001">
    <property type="entry name" value="ATP-dependent zinc metalloprotease FtsH"/>
    <property type="match status" value="1"/>
</dbReference>
<evidence type="ECO:0000313" key="22">
    <source>
        <dbReference type="EMBL" id="QJE26848.1"/>
    </source>
</evidence>
<dbReference type="GO" id="GO:0008270">
    <property type="term" value="F:zinc ion binding"/>
    <property type="evidence" value="ECO:0007669"/>
    <property type="project" value="UniProtKB-UniRule"/>
</dbReference>
<dbReference type="Proteomes" id="UP000284660">
    <property type="component" value="Unassembled WGS sequence"/>
</dbReference>
<comment type="similarity">
    <text evidence="16">Belongs to the AAA ATPase family.</text>
</comment>
<dbReference type="Proteomes" id="UP000195950">
    <property type="component" value="Unassembled WGS sequence"/>
</dbReference>
<dbReference type="GO" id="GO:0006508">
    <property type="term" value="P:proteolysis"/>
    <property type="evidence" value="ECO:0007669"/>
    <property type="project" value="UniProtKB-KW"/>
</dbReference>
<comment type="cofactor">
    <cofactor evidence="15">
        <name>Zn(2+)</name>
        <dbReference type="ChEBI" id="CHEBI:29105"/>
    </cofactor>
    <text evidence="15">Binds 1 zinc ion per subunit.</text>
</comment>
<dbReference type="GO" id="GO:0005886">
    <property type="term" value="C:plasma membrane"/>
    <property type="evidence" value="ECO:0007669"/>
    <property type="project" value="UniProtKB-SubCell"/>
</dbReference>
<dbReference type="Gene3D" id="3.40.1690.20">
    <property type="match status" value="1"/>
</dbReference>
<comment type="function">
    <text evidence="15">Acts as a processive, ATP-dependent zinc metallopeptidase for both cytoplasmic and membrane proteins. Plays a role in the quality control of integral membrane proteins.</text>
</comment>
<evidence type="ECO:0000256" key="9">
    <source>
        <dbReference type="ARBA" id="ARBA00022833"/>
    </source>
</evidence>
<dbReference type="Gene3D" id="1.20.58.760">
    <property type="entry name" value="Peptidase M41"/>
    <property type="match status" value="1"/>
</dbReference>
<evidence type="ECO:0000256" key="10">
    <source>
        <dbReference type="ARBA" id="ARBA00022840"/>
    </source>
</evidence>
<evidence type="ECO:0000256" key="11">
    <source>
        <dbReference type="ARBA" id="ARBA00022989"/>
    </source>
</evidence>
<evidence type="ECO:0000256" key="14">
    <source>
        <dbReference type="ARBA" id="ARBA00061570"/>
    </source>
</evidence>
<feature type="binding site" evidence="15">
    <location>
        <position position="534"/>
    </location>
    <ligand>
        <name>Zn(2+)</name>
        <dbReference type="ChEBI" id="CHEBI:29105"/>
        <note>catalytic</note>
    </ligand>
</feature>
<dbReference type="PROSITE" id="PS00018">
    <property type="entry name" value="EF_HAND_1"/>
    <property type="match status" value="1"/>
</dbReference>
<dbReference type="Gene3D" id="3.40.50.300">
    <property type="entry name" value="P-loop containing nucleotide triphosphate hydrolases"/>
    <property type="match status" value="1"/>
</dbReference>
<comment type="similarity">
    <text evidence="2 15">In the C-terminal section; belongs to the peptidase M41 family.</text>
</comment>
<dbReference type="FunFam" id="1.10.8.60:FF:000001">
    <property type="entry name" value="ATP-dependent zinc metalloprotease FtsH"/>
    <property type="match status" value="1"/>
</dbReference>
<evidence type="ECO:0000256" key="13">
    <source>
        <dbReference type="ARBA" id="ARBA00023136"/>
    </source>
</evidence>
<dbReference type="Gene3D" id="1.10.8.60">
    <property type="match status" value="1"/>
</dbReference>
<evidence type="ECO:0000256" key="3">
    <source>
        <dbReference type="ARBA" id="ARBA00010550"/>
    </source>
</evidence>
<dbReference type="GO" id="GO:0004176">
    <property type="term" value="F:ATP-dependent peptidase activity"/>
    <property type="evidence" value="ECO:0007669"/>
    <property type="project" value="InterPro"/>
</dbReference>
<feature type="binding site" evidence="15">
    <location>
        <position position="459"/>
    </location>
    <ligand>
        <name>Zn(2+)</name>
        <dbReference type="ChEBI" id="CHEBI:29105"/>
        <note>catalytic</note>
    </ligand>
</feature>
<dbReference type="RefSeq" id="WP_036612872.1">
    <property type="nucleotide sequence ID" value="NZ_AP019729.1"/>
</dbReference>
<feature type="domain" description="AAA+ ATPase" evidence="18">
    <location>
        <begin position="228"/>
        <end position="368"/>
    </location>
</feature>
<feature type="region of interest" description="Disordered" evidence="17">
    <location>
        <begin position="647"/>
        <end position="684"/>
    </location>
</feature>
<name>A0A174S948_PARDI</name>
<dbReference type="GO" id="GO:0030163">
    <property type="term" value="P:protein catabolic process"/>
    <property type="evidence" value="ECO:0007669"/>
    <property type="project" value="UniProtKB-UniRule"/>
</dbReference>